<sequence>MKYSEYKKHIETIKVARYKIEENIKIIEPKKERWGLLLFDKNKIIRKMYLDYLSLMDMEEDAEEIDL</sequence>
<accession>A0A9X3XMZ5</accession>
<dbReference type="RefSeq" id="WP_272470727.1">
    <property type="nucleotide sequence ID" value="NZ_JAMRYU010000028.1"/>
</dbReference>
<comment type="caution">
    <text evidence="1">The sequence shown here is derived from an EMBL/GenBank/DDBJ whole genome shotgun (WGS) entry which is preliminary data.</text>
</comment>
<name>A0A9X3XMZ5_9CLOT</name>
<dbReference type="Proteomes" id="UP001141183">
    <property type="component" value="Unassembled WGS sequence"/>
</dbReference>
<protein>
    <submittedName>
        <fullName evidence="1">Uncharacterized protein</fullName>
    </submittedName>
</protein>
<gene>
    <name evidence="1" type="ORF">NE398_19525</name>
</gene>
<evidence type="ECO:0000313" key="1">
    <source>
        <dbReference type="EMBL" id="MDC4242325.1"/>
    </source>
</evidence>
<proteinExistence type="predicted"/>
<keyword evidence="2" id="KW-1185">Reference proteome</keyword>
<reference evidence="1" key="1">
    <citation type="submission" date="2022-05" db="EMBL/GenBank/DDBJ databases">
        <title>Draft genome sequence of Clostridium tertium strain CP3 isolated from Peru.</title>
        <authorList>
            <person name="Hurtado R."/>
            <person name="Lima L."/>
            <person name="Sousa T."/>
            <person name="Jaiswal A.K."/>
            <person name="Tiwari S."/>
            <person name="Maturrano L."/>
            <person name="Brenig B."/>
            <person name="Azevedo V."/>
        </authorList>
    </citation>
    <scope>NUCLEOTIDE SEQUENCE</scope>
    <source>
        <strain evidence="1">CP3</strain>
    </source>
</reference>
<dbReference type="EMBL" id="JAMRYU010000028">
    <property type="protein sequence ID" value="MDC4242325.1"/>
    <property type="molecule type" value="Genomic_DNA"/>
</dbReference>
<organism evidence="1 2">
    <name type="scientific">Clostridium tertium</name>
    <dbReference type="NCBI Taxonomy" id="1559"/>
    <lineage>
        <taxon>Bacteria</taxon>
        <taxon>Bacillati</taxon>
        <taxon>Bacillota</taxon>
        <taxon>Clostridia</taxon>
        <taxon>Eubacteriales</taxon>
        <taxon>Clostridiaceae</taxon>
        <taxon>Clostridium</taxon>
    </lineage>
</organism>
<evidence type="ECO:0000313" key="2">
    <source>
        <dbReference type="Proteomes" id="UP001141183"/>
    </source>
</evidence>
<dbReference type="AlphaFoldDB" id="A0A9X3XMZ5"/>